<evidence type="ECO:0000313" key="3">
    <source>
        <dbReference type="Proteomes" id="UP000051530"/>
    </source>
</evidence>
<comment type="caution">
    <text evidence="2">The sequence shown here is derived from an EMBL/GenBank/DDBJ whole genome shotgun (WGS) entry which is preliminary data.</text>
</comment>
<reference evidence="2 3" key="1">
    <citation type="submission" date="2015-07" db="EMBL/GenBank/DDBJ databases">
        <title>The genome of Pseudoloma neurophilia, a relevant intracellular parasite of the zebrafish.</title>
        <authorList>
            <person name="Ndikumana S."/>
            <person name="Pelin A."/>
            <person name="Sanders J."/>
            <person name="Corradi N."/>
        </authorList>
    </citation>
    <scope>NUCLEOTIDE SEQUENCE [LARGE SCALE GENOMIC DNA]</scope>
    <source>
        <strain evidence="2 3">MK1</strain>
    </source>
</reference>
<keyword evidence="1" id="KW-0812">Transmembrane</keyword>
<dbReference type="Proteomes" id="UP000051530">
    <property type="component" value="Unassembled WGS sequence"/>
</dbReference>
<evidence type="ECO:0000256" key="1">
    <source>
        <dbReference type="SAM" id="Phobius"/>
    </source>
</evidence>
<keyword evidence="1" id="KW-1133">Transmembrane helix</keyword>
<accession>A0A0R0LUI7</accession>
<dbReference type="AlphaFoldDB" id="A0A0R0LUI7"/>
<dbReference type="VEuPathDB" id="MicrosporidiaDB:M153_1963000349"/>
<evidence type="ECO:0000313" key="2">
    <source>
        <dbReference type="EMBL" id="KRH92954.1"/>
    </source>
</evidence>
<dbReference type="EMBL" id="LGUB01000567">
    <property type="protein sequence ID" value="KRH92954.1"/>
    <property type="molecule type" value="Genomic_DNA"/>
</dbReference>
<organism evidence="2 3">
    <name type="scientific">Pseudoloma neurophilia</name>
    <dbReference type="NCBI Taxonomy" id="146866"/>
    <lineage>
        <taxon>Eukaryota</taxon>
        <taxon>Fungi</taxon>
        <taxon>Fungi incertae sedis</taxon>
        <taxon>Microsporidia</taxon>
        <taxon>Pseudoloma</taxon>
    </lineage>
</organism>
<name>A0A0R0LUI7_9MICR</name>
<protein>
    <submittedName>
        <fullName evidence="2">Uncharacterized protein</fullName>
    </submittedName>
</protein>
<keyword evidence="3" id="KW-1185">Reference proteome</keyword>
<keyword evidence="1" id="KW-0472">Membrane</keyword>
<sequence>MSLHQNPTRHRFMTIKQSNMGRWNIGTFISSVFISKSLGLLV</sequence>
<gene>
    <name evidence="2" type="ORF">M153_1963000349</name>
</gene>
<feature type="transmembrane region" description="Helical" evidence="1">
    <location>
        <begin position="21"/>
        <end position="41"/>
    </location>
</feature>
<proteinExistence type="predicted"/>